<feature type="transmembrane region" description="Helical" evidence="1">
    <location>
        <begin position="353"/>
        <end position="375"/>
    </location>
</feature>
<dbReference type="KEGG" id="pbn:PADG_00936"/>
<name>C1FYR0_PARBD</name>
<dbReference type="OrthoDB" id="5394254at2759"/>
<dbReference type="eggNOG" id="ENOG502RZT9">
    <property type="taxonomic scope" value="Eukaryota"/>
</dbReference>
<proteinExistence type="predicted"/>
<sequence>MPPRKASTTPVKASSRTKVKAAASNVEQVATRDAPNWLLCVVQYSGILLSSLALSTALFSLSTQITRGDLAWTSKYYDHWWQVGGLLTWRAVELTVAWVLGYDARDVASFIFLTHLPTYVLLCSFYGTRPTTMLTVVFITIFSIAVPFCIFRAPSRVHQEHPISCTCSRICSRLCSRLCARTGTASTSTAAKGKTKQKPTILTDTPTTVYTTLVATAIYTVSLYTSFATWLPSCLVMHFDGLPDLRRAHEGPRGFVSLFTTLLPAGYALRDFLFVSCIGAASLDRQEAPKGRKHVERPGELLVTSLYRRYWLGLLTKTRVLASRTVVLATMIMLNTIVQVVGTISGAGLEGAVGWGIVWAVATAVTGVVFGWIAAADGL</sequence>
<feature type="transmembrane region" description="Helical" evidence="1">
    <location>
        <begin position="107"/>
        <end position="127"/>
    </location>
</feature>
<evidence type="ECO:0000313" key="2">
    <source>
        <dbReference type="EMBL" id="EEH44647.2"/>
    </source>
</evidence>
<dbReference type="AlphaFoldDB" id="C1FYR0"/>
<dbReference type="OMA" id="YLLTTFY"/>
<accession>C1FYR0</accession>
<dbReference type="InParanoid" id="C1FYR0"/>
<keyword evidence="3" id="KW-1185">Reference proteome</keyword>
<keyword evidence="1" id="KW-1133">Transmembrane helix</keyword>
<evidence type="ECO:0000313" key="3">
    <source>
        <dbReference type="Proteomes" id="UP000001628"/>
    </source>
</evidence>
<feature type="transmembrane region" description="Helical" evidence="1">
    <location>
        <begin position="79"/>
        <end position="100"/>
    </location>
</feature>
<dbReference type="HOGENOM" id="CLU_042059_1_0_1"/>
<reference evidence="2 3" key="1">
    <citation type="journal article" date="2011" name="PLoS Genet.">
        <title>Comparative genomic analysis of human fungal pathogens causing paracoccidioidomycosis.</title>
        <authorList>
            <person name="Desjardins C.A."/>
            <person name="Champion M.D."/>
            <person name="Holder J.W."/>
            <person name="Muszewska A."/>
            <person name="Goldberg J."/>
            <person name="Bailao A.M."/>
            <person name="Brigido M.M."/>
            <person name="Ferreira M.E."/>
            <person name="Garcia A.M."/>
            <person name="Grynberg M."/>
            <person name="Gujja S."/>
            <person name="Heiman D.I."/>
            <person name="Henn M.R."/>
            <person name="Kodira C.D."/>
            <person name="Leon-Narvaez H."/>
            <person name="Longo L.V."/>
            <person name="Ma L.J."/>
            <person name="Malavazi I."/>
            <person name="Matsuo A.L."/>
            <person name="Morais F.V."/>
            <person name="Pereira M."/>
            <person name="Rodriguez-Brito S."/>
            <person name="Sakthikumar S."/>
            <person name="Salem-Izacc S.M."/>
            <person name="Sykes S.M."/>
            <person name="Teixeira M.M."/>
            <person name="Vallejo M.C."/>
            <person name="Walter M.E."/>
            <person name="Yandava C."/>
            <person name="Young S."/>
            <person name="Zeng Q."/>
            <person name="Zucker J."/>
            <person name="Felipe M.S."/>
            <person name="Goldman G.H."/>
            <person name="Haas B.J."/>
            <person name="McEwen J.G."/>
            <person name="Nino-Vega G."/>
            <person name="Puccia R."/>
            <person name="San-Blas G."/>
            <person name="Soares C.M."/>
            <person name="Birren B.W."/>
            <person name="Cuomo C.A."/>
        </authorList>
    </citation>
    <scope>NUCLEOTIDE SEQUENCE [LARGE SCALE GENOMIC DNA]</scope>
    <source>
        <strain evidence="2 3">Pb18</strain>
    </source>
</reference>
<gene>
    <name evidence="2" type="ORF">PADG_00936</name>
</gene>
<feature type="transmembrane region" description="Helical" evidence="1">
    <location>
        <begin position="326"/>
        <end position="347"/>
    </location>
</feature>
<evidence type="ECO:0000256" key="1">
    <source>
        <dbReference type="SAM" id="Phobius"/>
    </source>
</evidence>
<keyword evidence="1" id="KW-0472">Membrane</keyword>
<feature type="transmembrane region" description="Helical" evidence="1">
    <location>
        <begin position="37"/>
        <end position="59"/>
    </location>
</feature>
<dbReference type="RefSeq" id="XP_010756048.1">
    <property type="nucleotide sequence ID" value="XM_010757746.1"/>
</dbReference>
<keyword evidence="1" id="KW-0812">Transmembrane</keyword>
<feature type="transmembrane region" description="Helical" evidence="1">
    <location>
        <begin position="133"/>
        <end position="151"/>
    </location>
</feature>
<protein>
    <submittedName>
        <fullName evidence="2">Uncharacterized protein</fullName>
    </submittedName>
</protein>
<dbReference type="EMBL" id="KN275957">
    <property type="protein sequence ID" value="EEH44647.2"/>
    <property type="molecule type" value="Genomic_DNA"/>
</dbReference>
<dbReference type="GeneID" id="22580696"/>
<dbReference type="VEuPathDB" id="FungiDB:PADG_00936"/>
<organism evidence="2 3">
    <name type="scientific">Paracoccidioides brasiliensis (strain Pb18)</name>
    <dbReference type="NCBI Taxonomy" id="502780"/>
    <lineage>
        <taxon>Eukaryota</taxon>
        <taxon>Fungi</taxon>
        <taxon>Dikarya</taxon>
        <taxon>Ascomycota</taxon>
        <taxon>Pezizomycotina</taxon>
        <taxon>Eurotiomycetes</taxon>
        <taxon>Eurotiomycetidae</taxon>
        <taxon>Onygenales</taxon>
        <taxon>Ajellomycetaceae</taxon>
        <taxon>Paracoccidioides</taxon>
    </lineage>
</organism>
<dbReference type="Proteomes" id="UP000001628">
    <property type="component" value="Unassembled WGS sequence"/>
</dbReference>